<dbReference type="AlphaFoldDB" id="A0A8H8CJA1"/>
<feature type="compositionally biased region" description="Basic and acidic residues" evidence="1">
    <location>
        <begin position="207"/>
        <end position="219"/>
    </location>
</feature>
<protein>
    <recommendedName>
        <fullName evidence="2">HNH nuclease domain-containing protein</fullName>
    </recommendedName>
</protein>
<feature type="compositionally biased region" description="Acidic residues" evidence="1">
    <location>
        <begin position="220"/>
        <end position="230"/>
    </location>
</feature>
<feature type="domain" description="HNH nuclease" evidence="2">
    <location>
        <begin position="35"/>
        <end position="100"/>
    </location>
</feature>
<dbReference type="EMBL" id="JAFIQS010000006">
    <property type="protein sequence ID" value="KAG5168542.1"/>
    <property type="molecule type" value="Genomic_DNA"/>
</dbReference>
<dbReference type="Pfam" id="PF13391">
    <property type="entry name" value="HNH_2"/>
    <property type="match status" value="1"/>
</dbReference>
<reference evidence="3" key="1">
    <citation type="submission" date="2021-02" db="EMBL/GenBank/DDBJ databases">
        <title>Psilocybe cubensis genome.</title>
        <authorList>
            <person name="Mckernan K.J."/>
            <person name="Crawford S."/>
            <person name="Trippe A."/>
            <person name="Kane L.T."/>
            <person name="Mclaughlin S."/>
        </authorList>
    </citation>
    <scope>NUCLEOTIDE SEQUENCE [LARGE SCALE GENOMIC DNA]</scope>
    <source>
        <strain evidence="3">MGC-MH-2018</strain>
    </source>
</reference>
<proteinExistence type="predicted"/>
<dbReference type="OrthoDB" id="3263651at2759"/>
<sequence length="253" mass="28730">MIFSPANGLFNPFKSKYNVPEDIAKSVLKREQGRCIITGCADPDALTVAWLIPPLFVKHLYHVRGNREYTRYSEITKPGNAITLRKDLEDAFLDGAFGIDVDEDYRLVMFRDIGPAGHTLKGLNVKAYFRSPDVEAQRTGPEDIFLRAQLVNCIYVNFHGGDINAQWTPGMIREKEDELGLSPRSDFRRPRKNKRWEDELAQIVHELHYGRPFGDHDDNSDTEYDSEVYSDSERGGGGRNEGDSSSNESNLDK</sequence>
<evidence type="ECO:0000313" key="3">
    <source>
        <dbReference type="EMBL" id="KAG5168542.1"/>
    </source>
</evidence>
<evidence type="ECO:0000259" key="2">
    <source>
        <dbReference type="Pfam" id="PF13391"/>
    </source>
</evidence>
<evidence type="ECO:0000256" key="1">
    <source>
        <dbReference type="SAM" id="MobiDB-lite"/>
    </source>
</evidence>
<feature type="compositionally biased region" description="Polar residues" evidence="1">
    <location>
        <begin position="243"/>
        <end position="253"/>
    </location>
</feature>
<comment type="caution">
    <text evidence="3">The sequence shown here is derived from an EMBL/GenBank/DDBJ whole genome shotgun (WGS) entry which is preliminary data.</text>
</comment>
<organism evidence="3">
    <name type="scientific">Psilocybe cubensis</name>
    <name type="common">Psychedelic mushroom</name>
    <name type="synonym">Stropharia cubensis</name>
    <dbReference type="NCBI Taxonomy" id="181762"/>
    <lineage>
        <taxon>Eukaryota</taxon>
        <taxon>Fungi</taxon>
        <taxon>Dikarya</taxon>
        <taxon>Basidiomycota</taxon>
        <taxon>Agaricomycotina</taxon>
        <taxon>Agaricomycetes</taxon>
        <taxon>Agaricomycetidae</taxon>
        <taxon>Agaricales</taxon>
        <taxon>Agaricineae</taxon>
        <taxon>Strophariaceae</taxon>
        <taxon>Psilocybe</taxon>
    </lineage>
</organism>
<accession>A0A8H8CJA1</accession>
<feature type="region of interest" description="Disordered" evidence="1">
    <location>
        <begin position="207"/>
        <end position="253"/>
    </location>
</feature>
<gene>
    <name evidence="3" type="ORF">JR316_007143</name>
</gene>
<dbReference type="InterPro" id="IPR003615">
    <property type="entry name" value="HNH_nuc"/>
</dbReference>
<feature type="compositionally biased region" description="Basic and acidic residues" evidence="1">
    <location>
        <begin position="231"/>
        <end position="242"/>
    </location>
</feature>
<name>A0A8H8CJA1_PSICU</name>